<dbReference type="InterPro" id="IPR054272">
    <property type="entry name" value="DUF7003"/>
</dbReference>
<evidence type="ECO:0000313" key="1">
    <source>
        <dbReference type="EMBL" id="MBC3760059.1"/>
    </source>
</evidence>
<dbReference type="EMBL" id="JACNMF010000017">
    <property type="protein sequence ID" value="MBC3760059.1"/>
    <property type="molecule type" value="Genomic_DNA"/>
</dbReference>
<dbReference type="RefSeq" id="WP_186564029.1">
    <property type="nucleotide sequence ID" value="NZ_JACNMF010000017.1"/>
</dbReference>
<accession>A0A923KJD7</accession>
<comment type="caution">
    <text evidence="1">The sequence shown here is derived from an EMBL/GenBank/DDBJ whole genome shotgun (WGS) entry which is preliminary data.</text>
</comment>
<dbReference type="Proteomes" id="UP000656244">
    <property type="component" value="Unassembled WGS sequence"/>
</dbReference>
<gene>
    <name evidence="1" type="ORF">H7U19_16750</name>
</gene>
<dbReference type="AlphaFoldDB" id="A0A923KJD7"/>
<proteinExistence type="predicted"/>
<reference evidence="1" key="1">
    <citation type="submission" date="2020-08" db="EMBL/GenBank/DDBJ databases">
        <title>Hyunsoonleella sp. strain SJ7 genome sequencing and assembly.</title>
        <authorList>
            <person name="Kim I."/>
        </authorList>
    </citation>
    <scope>NUCLEOTIDE SEQUENCE</scope>
    <source>
        <strain evidence="1">SJ7</strain>
    </source>
</reference>
<dbReference type="Pfam" id="PF22535">
    <property type="entry name" value="DUF7003"/>
    <property type="match status" value="1"/>
</dbReference>
<sequence length="244" mass="28461">MNIFGFKKKKEYSSKEILAQLDKCANDYTFPMLDNGYIYPIHSKLTAYRDEKRWALIIEVFGFNYRGGGHNGISNCMHIFGNCISTNPGTDNANFLQITNDTPDSLTFDEEYQESLNPQAKRMTLRGMEIDINHDREFYLNKGIELEEENKIFVWEFMRGLEPEYNNKFEATEKEIRERIPEDLPLILTLKEWNHPDCAGAELPSSNETFIQIAKVLETGKIEYYNPTLKPNNHWKNWPEGGKL</sequence>
<organism evidence="1 2">
    <name type="scientific">Hyunsoonleella aquatilis</name>
    <dbReference type="NCBI Taxonomy" id="2762758"/>
    <lineage>
        <taxon>Bacteria</taxon>
        <taxon>Pseudomonadati</taxon>
        <taxon>Bacteroidota</taxon>
        <taxon>Flavobacteriia</taxon>
        <taxon>Flavobacteriales</taxon>
        <taxon>Flavobacteriaceae</taxon>
    </lineage>
</organism>
<keyword evidence="2" id="KW-1185">Reference proteome</keyword>
<evidence type="ECO:0000313" key="2">
    <source>
        <dbReference type="Proteomes" id="UP000656244"/>
    </source>
</evidence>
<protein>
    <submittedName>
        <fullName evidence="1">Uncharacterized protein</fullName>
    </submittedName>
</protein>
<name>A0A923KJD7_9FLAO</name>